<comment type="caution">
    <text evidence="11">The sequence shown here is derived from an EMBL/GenBank/DDBJ whole genome shotgun (WGS) entry which is preliminary data.</text>
</comment>
<sequence>MAVTGALLLYLMPRSAISKMVKRTSLCITPGCRHHADVIAAWVNTSVDPCEDFEAYACSRWASKSRDRPHGTAMMAVAENSWIEDFRPRLEQATQSIHLARQLEVLFDTCVKRRPAEHAITEISQIKEFMRELKLRWPQPPLQGVEPLGVIFNLVFNWAINIWFRGYLETNDKGDSRNLVLQPGTLFSERWAFAQDVFNVNAYVKYWTGFHLMFAPGEAVRSHVEISKMATMEENIYRDFIRAENSSLKNPAYIHLEAIRDYTPHIPTHQWLDALNNYLVGQGQFLASDGVTAADVDLLRAVNNLFANFSREQLLDHISWEFVQLLAPLASSDFLVAKLGDKSRAKIEVNHFCATEIDRAYRWLVTAALLLPRFDVTARAAMDEELENITHTAIAKVSSLSWADNTSAQTVADRLQNIRVTIWPPNSLLTNTELDETFGSWFRKDFTFTQHFILALRNWQRFRMNPSYKSTADSPPPFELPFLNYDPVSNAVRISAAALFLPWYHFEESKATFYGGFGFTFAGKVVRSFDGFTLAFDRMGKLLKTWPSAAWKEASEDKAQCLRPEFDTFFPEIPALEIAHAVYLASQRDGLRSLPIAKGWSPDRVFFVTACFTMCSMPTTLSRFRLACNKAMMNSAPFAKAFDCPVYSKMNPPRKCTYFD</sequence>
<evidence type="ECO:0000256" key="2">
    <source>
        <dbReference type="ARBA" id="ARBA00007357"/>
    </source>
</evidence>
<dbReference type="PANTHER" id="PTHR11733:SF241">
    <property type="entry name" value="GH26575P-RELATED"/>
    <property type="match status" value="1"/>
</dbReference>
<dbReference type="Gene3D" id="1.10.1380.10">
    <property type="entry name" value="Neutral endopeptidase , domain2"/>
    <property type="match status" value="1"/>
</dbReference>
<keyword evidence="3" id="KW-0645">Protease</keyword>
<dbReference type="InterPro" id="IPR018497">
    <property type="entry name" value="Peptidase_M13_C"/>
</dbReference>
<dbReference type="InterPro" id="IPR008753">
    <property type="entry name" value="Peptidase_M13_N"/>
</dbReference>
<dbReference type="Proteomes" id="UP001321473">
    <property type="component" value="Unassembled WGS sequence"/>
</dbReference>
<feature type="domain" description="Peptidase M13 N-terminal" evidence="10">
    <location>
        <begin position="49"/>
        <end position="422"/>
    </location>
</feature>
<feature type="domain" description="Peptidase M13 C-terminal" evidence="9">
    <location>
        <begin position="485"/>
        <end position="570"/>
    </location>
</feature>
<protein>
    <recommendedName>
        <fullName evidence="13">M13 family peptidase</fullName>
    </recommendedName>
</protein>
<proteinExistence type="inferred from homology"/>
<reference evidence="11 12" key="1">
    <citation type="journal article" date="2023" name="Arcadia Sci">
        <title>De novo assembly of a long-read Amblyomma americanum tick genome.</title>
        <authorList>
            <person name="Chou S."/>
            <person name="Poskanzer K.E."/>
            <person name="Rollins M."/>
            <person name="Thuy-Boun P.S."/>
        </authorList>
    </citation>
    <scope>NUCLEOTIDE SEQUENCE [LARGE SCALE GENOMIC DNA]</scope>
    <source>
        <strain evidence="11">F_SG_1</strain>
        <tissue evidence="11">Salivary glands</tissue>
    </source>
</reference>
<evidence type="ECO:0008006" key="13">
    <source>
        <dbReference type="Google" id="ProtNLM"/>
    </source>
</evidence>
<dbReference type="Pfam" id="PF01431">
    <property type="entry name" value="Peptidase_M13"/>
    <property type="match status" value="1"/>
</dbReference>
<dbReference type="PROSITE" id="PS51885">
    <property type="entry name" value="NEPRILYSIN"/>
    <property type="match status" value="1"/>
</dbReference>
<keyword evidence="8" id="KW-0732">Signal</keyword>
<dbReference type="Pfam" id="PF05649">
    <property type="entry name" value="Peptidase_M13_N"/>
    <property type="match status" value="1"/>
</dbReference>
<keyword evidence="7" id="KW-0482">Metalloprotease</keyword>
<keyword evidence="12" id="KW-1185">Reference proteome</keyword>
<evidence type="ECO:0000256" key="1">
    <source>
        <dbReference type="ARBA" id="ARBA00001947"/>
    </source>
</evidence>
<keyword evidence="6" id="KW-0862">Zinc</keyword>
<evidence type="ECO:0000259" key="9">
    <source>
        <dbReference type="Pfam" id="PF01431"/>
    </source>
</evidence>
<dbReference type="EMBL" id="JARKHS020028848">
    <property type="protein sequence ID" value="KAK8763924.1"/>
    <property type="molecule type" value="Genomic_DNA"/>
</dbReference>
<evidence type="ECO:0000256" key="3">
    <source>
        <dbReference type="ARBA" id="ARBA00022670"/>
    </source>
</evidence>
<dbReference type="GO" id="GO:0046872">
    <property type="term" value="F:metal ion binding"/>
    <property type="evidence" value="ECO:0007669"/>
    <property type="project" value="UniProtKB-KW"/>
</dbReference>
<keyword evidence="5" id="KW-0378">Hydrolase</keyword>
<comment type="similarity">
    <text evidence="2">Belongs to the peptidase M13 family.</text>
</comment>
<dbReference type="InterPro" id="IPR042089">
    <property type="entry name" value="Peptidase_M13_dom_2"/>
</dbReference>
<evidence type="ECO:0000256" key="5">
    <source>
        <dbReference type="ARBA" id="ARBA00022801"/>
    </source>
</evidence>
<accession>A0AAQ4DN84</accession>
<name>A0AAQ4DN84_AMBAM</name>
<dbReference type="GO" id="GO:0004222">
    <property type="term" value="F:metalloendopeptidase activity"/>
    <property type="evidence" value="ECO:0007669"/>
    <property type="project" value="InterPro"/>
</dbReference>
<dbReference type="PANTHER" id="PTHR11733">
    <property type="entry name" value="ZINC METALLOPROTEASE FAMILY M13 NEPRILYSIN-RELATED"/>
    <property type="match status" value="1"/>
</dbReference>
<comment type="cofactor">
    <cofactor evidence="1">
        <name>Zn(2+)</name>
        <dbReference type="ChEBI" id="CHEBI:29105"/>
    </cofactor>
</comment>
<dbReference type="InterPro" id="IPR000718">
    <property type="entry name" value="Peptidase_M13"/>
</dbReference>
<feature type="signal peptide" evidence="8">
    <location>
        <begin position="1"/>
        <end position="18"/>
    </location>
</feature>
<gene>
    <name evidence="11" type="ORF">V5799_033467</name>
</gene>
<evidence type="ECO:0000313" key="11">
    <source>
        <dbReference type="EMBL" id="KAK8763924.1"/>
    </source>
</evidence>
<evidence type="ECO:0000256" key="7">
    <source>
        <dbReference type="ARBA" id="ARBA00023049"/>
    </source>
</evidence>
<dbReference type="Gene3D" id="3.40.390.10">
    <property type="entry name" value="Collagenase (Catalytic Domain)"/>
    <property type="match status" value="1"/>
</dbReference>
<organism evidence="11 12">
    <name type="scientific">Amblyomma americanum</name>
    <name type="common">Lone star tick</name>
    <dbReference type="NCBI Taxonomy" id="6943"/>
    <lineage>
        <taxon>Eukaryota</taxon>
        <taxon>Metazoa</taxon>
        <taxon>Ecdysozoa</taxon>
        <taxon>Arthropoda</taxon>
        <taxon>Chelicerata</taxon>
        <taxon>Arachnida</taxon>
        <taxon>Acari</taxon>
        <taxon>Parasitiformes</taxon>
        <taxon>Ixodida</taxon>
        <taxon>Ixodoidea</taxon>
        <taxon>Ixodidae</taxon>
        <taxon>Amblyomminae</taxon>
        <taxon>Amblyomma</taxon>
    </lineage>
</organism>
<evidence type="ECO:0000256" key="6">
    <source>
        <dbReference type="ARBA" id="ARBA00022833"/>
    </source>
</evidence>
<evidence type="ECO:0000256" key="4">
    <source>
        <dbReference type="ARBA" id="ARBA00022723"/>
    </source>
</evidence>
<keyword evidence="4" id="KW-0479">Metal-binding</keyword>
<evidence type="ECO:0000256" key="8">
    <source>
        <dbReference type="SAM" id="SignalP"/>
    </source>
</evidence>
<feature type="chain" id="PRO_5042931864" description="M13 family peptidase" evidence="8">
    <location>
        <begin position="19"/>
        <end position="660"/>
    </location>
</feature>
<dbReference type="SUPFAM" id="SSF55486">
    <property type="entry name" value="Metalloproteases ('zincins'), catalytic domain"/>
    <property type="match status" value="1"/>
</dbReference>
<dbReference type="AlphaFoldDB" id="A0AAQ4DN84"/>
<dbReference type="GO" id="GO:0016485">
    <property type="term" value="P:protein processing"/>
    <property type="evidence" value="ECO:0007669"/>
    <property type="project" value="TreeGrafter"/>
</dbReference>
<dbReference type="InterPro" id="IPR024079">
    <property type="entry name" value="MetalloPept_cat_dom_sf"/>
</dbReference>
<dbReference type="GO" id="GO:0005886">
    <property type="term" value="C:plasma membrane"/>
    <property type="evidence" value="ECO:0007669"/>
    <property type="project" value="TreeGrafter"/>
</dbReference>
<evidence type="ECO:0000259" key="10">
    <source>
        <dbReference type="Pfam" id="PF05649"/>
    </source>
</evidence>
<evidence type="ECO:0000313" key="12">
    <source>
        <dbReference type="Proteomes" id="UP001321473"/>
    </source>
</evidence>